<comment type="caution">
    <text evidence="10">The sequence shown here is derived from an EMBL/GenBank/DDBJ whole genome shotgun (WGS) entry which is preliminary data.</text>
</comment>
<keyword evidence="4" id="KW-0808">Transferase</keyword>
<evidence type="ECO:0000256" key="8">
    <source>
        <dbReference type="ARBA" id="ARBA00023012"/>
    </source>
</evidence>
<keyword evidence="6" id="KW-0418">Kinase</keyword>
<gene>
    <name evidence="10" type="ORF">GT664_06490</name>
</gene>
<keyword evidence="5" id="KW-0547">Nucleotide-binding</keyword>
<organism evidence="10 11">
    <name type="scientific">Clostridium innocuum</name>
    <dbReference type="NCBI Taxonomy" id="1522"/>
    <lineage>
        <taxon>Bacteria</taxon>
        <taxon>Bacillati</taxon>
        <taxon>Bacillota</taxon>
        <taxon>Clostridia</taxon>
        <taxon>Eubacteriales</taxon>
        <taxon>Clostridiaceae</taxon>
        <taxon>Clostridium</taxon>
    </lineage>
</organism>
<evidence type="ECO:0000256" key="3">
    <source>
        <dbReference type="ARBA" id="ARBA00012438"/>
    </source>
</evidence>
<protein>
    <recommendedName>
        <fullName evidence="3">histidine kinase</fullName>
        <ecNumber evidence="3">2.7.13.3</ecNumber>
    </recommendedName>
</protein>
<dbReference type="EMBL" id="WWTN01000008">
    <property type="protein sequence ID" value="MZH55417.1"/>
    <property type="molecule type" value="Genomic_DNA"/>
</dbReference>
<dbReference type="Proteomes" id="UP000604383">
    <property type="component" value="Unassembled WGS sequence"/>
</dbReference>
<reference evidence="10" key="1">
    <citation type="journal article" date="2019" name="Nat. Med.">
        <title>A library of human gut bacterial isolates paired with longitudinal multiomics data enables mechanistic microbiome research.</title>
        <authorList>
            <person name="Poyet M."/>
            <person name="Groussin M."/>
            <person name="Gibbons S.M."/>
            <person name="Avila-Pacheco J."/>
            <person name="Jiang X."/>
            <person name="Kearney S.M."/>
            <person name="Perrotta A.R."/>
            <person name="Berdy B."/>
            <person name="Zhao S."/>
            <person name="Lieberman T.D."/>
            <person name="Swanson P.K."/>
            <person name="Smith M."/>
            <person name="Roesemann S."/>
            <person name="Alexander J.E."/>
            <person name="Rich S.A."/>
            <person name="Livny J."/>
            <person name="Vlamakis H."/>
            <person name="Clish C."/>
            <person name="Bullock K."/>
            <person name="Deik A."/>
            <person name="Scott J."/>
            <person name="Pierce K.A."/>
            <person name="Xavier R.J."/>
            <person name="Alm E.J."/>
        </authorList>
    </citation>
    <scope>NUCLEOTIDE SEQUENCE</scope>
    <source>
        <strain evidence="10">BIOML-A12</strain>
    </source>
</reference>
<evidence type="ECO:0000256" key="7">
    <source>
        <dbReference type="ARBA" id="ARBA00022840"/>
    </source>
</evidence>
<keyword evidence="7" id="KW-0067">ATP-binding</keyword>
<sequence length="146" mass="16527">MIQLSEELFQYSLTEITEHDDRLEPVVHMPQRKIVRSLNAAMLTRVLANLMNNALKYSDGDLEICLKDTGDILFINTASGLDQVQVARLFDRFYTVHHADNATGLGLEIARSLLERMHGSISAEYAQNRLCICIRLPKTAEKTHTV</sequence>
<accession>A0AB36B3M1</accession>
<dbReference type="SMART" id="SM00387">
    <property type="entry name" value="HATPase_c"/>
    <property type="match status" value="1"/>
</dbReference>
<dbReference type="GO" id="GO:0004673">
    <property type="term" value="F:protein histidine kinase activity"/>
    <property type="evidence" value="ECO:0007669"/>
    <property type="project" value="UniProtKB-EC"/>
</dbReference>
<dbReference type="Gene3D" id="3.30.565.10">
    <property type="entry name" value="Histidine kinase-like ATPase, C-terminal domain"/>
    <property type="match status" value="1"/>
</dbReference>
<evidence type="ECO:0000313" key="10">
    <source>
        <dbReference type="EMBL" id="MZH55417.1"/>
    </source>
</evidence>
<dbReference type="PANTHER" id="PTHR42878">
    <property type="entry name" value="TWO-COMPONENT HISTIDINE KINASE"/>
    <property type="match status" value="1"/>
</dbReference>
<evidence type="ECO:0000313" key="11">
    <source>
        <dbReference type="Proteomes" id="UP000604383"/>
    </source>
</evidence>
<dbReference type="InterPro" id="IPR003594">
    <property type="entry name" value="HATPase_dom"/>
</dbReference>
<evidence type="ECO:0000256" key="1">
    <source>
        <dbReference type="ARBA" id="ARBA00000085"/>
    </source>
</evidence>
<dbReference type="SUPFAM" id="SSF55874">
    <property type="entry name" value="ATPase domain of HSP90 chaperone/DNA topoisomerase II/histidine kinase"/>
    <property type="match status" value="1"/>
</dbReference>
<dbReference type="InterPro" id="IPR005467">
    <property type="entry name" value="His_kinase_dom"/>
</dbReference>
<comment type="catalytic activity">
    <reaction evidence="1">
        <text>ATP + protein L-histidine = ADP + protein N-phospho-L-histidine.</text>
        <dbReference type="EC" id="2.7.13.3"/>
    </reaction>
</comment>
<dbReference type="GO" id="GO:0030295">
    <property type="term" value="F:protein kinase activator activity"/>
    <property type="evidence" value="ECO:0007669"/>
    <property type="project" value="TreeGrafter"/>
</dbReference>
<dbReference type="GO" id="GO:0000156">
    <property type="term" value="F:phosphorelay response regulator activity"/>
    <property type="evidence" value="ECO:0007669"/>
    <property type="project" value="TreeGrafter"/>
</dbReference>
<name>A0AB36B3M1_CLOIN</name>
<dbReference type="PANTHER" id="PTHR42878:SF7">
    <property type="entry name" value="SENSOR HISTIDINE KINASE GLRK"/>
    <property type="match status" value="1"/>
</dbReference>
<dbReference type="AlphaFoldDB" id="A0AB36B3M1"/>
<evidence type="ECO:0000256" key="2">
    <source>
        <dbReference type="ARBA" id="ARBA00004370"/>
    </source>
</evidence>
<keyword evidence="8" id="KW-0902">Two-component regulatory system</keyword>
<evidence type="ECO:0000259" key="9">
    <source>
        <dbReference type="PROSITE" id="PS50109"/>
    </source>
</evidence>
<dbReference type="InterPro" id="IPR050351">
    <property type="entry name" value="BphY/WalK/GraS-like"/>
</dbReference>
<dbReference type="RefSeq" id="WP_161129060.1">
    <property type="nucleotide sequence ID" value="NZ_JAQFBP010000003.1"/>
</dbReference>
<evidence type="ECO:0000256" key="5">
    <source>
        <dbReference type="ARBA" id="ARBA00022741"/>
    </source>
</evidence>
<comment type="subcellular location">
    <subcellularLocation>
        <location evidence="2">Membrane</location>
    </subcellularLocation>
</comment>
<dbReference type="InterPro" id="IPR036890">
    <property type="entry name" value="HATPase_C_sf"/>
</dbReference>
<dbReference type="GO" id="GO:0007234">
    <property type="term" value="P:osmosensory signaling via phosphorelay pathway"/>
    <property type="evidence" value="ECO:0007669"/>
    <property type="project" value="TreeGrafter"/>
</dbReference>
<evidence type="ECO:0000256" key="6">
    <source>
        <dbReference type="ARBA" id="ARBA00022777"/>
    </source>
</evidence>
<evidence type="ECO:0000256" key="4">
    <source>
        <dbReference type="ARBA" id="ARBA00022679"/>
    </source>
</evidence>
<dbReference type="PROSITE" id="PS50109">
    <property type="entry name" value="HIS_KIN"/>
    <property type="match status" value="1"/>
</dbReference>
<dbReference type="Pfam" id="PF02518">
    <property type="entry name" value="HATPase_c"/>
    <property type="match status" value="1"/>
</dbReference>
<proteinExistence type="predicted"/>
<dbReference type="GO" id="GO:0005524">
    <property type="term" value="F:ATP binding"/>
    <property type="evidence" value="ECO:0007669"/>
    <property type="project" value="UniProtKB-KW"/>
</dbReference>
<dbReference type="EC" id="2.7.13.3" evidence="3"/>
<feature type="domain" description="Histidine kinase" evidence="9">
    <location>
        <begin position="43"/>
        <end position="140"/>
    </location>
</feature>